<organism evidence="1">
    <name type="scientific">Arundo donax</name>
    <name type="common">Giant reed</name>
    <name type="synonym">Donax arundinaceus</name>
    <dbReference type="NCBI Taxonomy" id="35708"/>
    <lineage>
        <taxon>Eukaryota</taxon>
        <taxon>Viridiplantae</taxon>
        <taxon>Streptophyta</taxon>
        <taxon>Embryophyta</taxon>
        <taxon>Tracheophyta</taxon>
        <taxon>Spermatophyta</taxon>
        <taxon>Magnoliopsida</taxon>
        <taxon>Liliopsida</taxon>
        <taxon>Poales</taxon>
        <taxon>Poaceae</taxon>
        <taxon>PACMAD clade</taxon>
        <taxon>Arundinoideae</taxon>
        <taxon>Arundineae</taxon>
        <taxon>Arundo</taxon>
    </lineage>
</organism>
<accession>A0A0A9HJJ9</accession>
<reference evidence="1" key="2">
    <citation type="journal article" date="2015" name="Data Brief">
        <title>Shoot transcriptome of the giant reed, Arundo donax.</title>
        <authorList>
            <person name="Barrero R.A."/>
            <person name="Guerrero F.D."/>
            <person name="Moolhuijzen P."/>
            <person name="Goolsby J.A."/>
            <person name="Tidwell J."/>
            <person name="Bellgard S.E."/>
            <person name="Bellgard M.I."/>
        </authorList>
    </citation>
    <scope>NUCLEOTIDE SEQUENCE</scope>
    <source>
        <tissue evidence="1">Shoot tissue taken approximately 20 cm above the soil surface</tissue>
    </source>
</reference>
<protein>
    <submittedName>
        <fullName evidence="1">Uncharacterized protein</fullName>
    </submittedName>
</protein>
<reference evidence="1" key="1">
    <citation type="submission" date="2014-09" db="EMBL/GenBank/DDBJ databases">
        <authorList>
            <person name="Magalhaes I.L.F."/>
            <person name="Oliveira U."/>
            <person name="Santos F.R."/>
            <person name="Vidigal T.H.D.A."/>
            <person name="Brescovit A.D."/>
            <person name="Santos A.J."/>
        </authorList>
    </citation>
    <scope>NUCLEOTIDE SEQUENCE</scope>
    <source>
        <tissue evidence="1">Shoot tissue taken approximately 20 cm above the soil surface</tissue>
    </source>
</reference>
<dbReference type="EMBL" id="GBRH01162870">
    <property type="protein sequence ID" value="JAE35026.1"/>
    <property type="molecule type" value="Transcribed_RNA"/>
</dbReference>
<evidence type="ECO:0000313" key="1">
    <source>
        <dbReference type="EMBL" id="JAE35026.1"/>
    </source>
</evidence>
<proteinExistence type="predicted"/>
<dbReference type="AlphaFoldDB" id="A0A0A9HJJ9"/>
<name>A0A0A9HJJ9_ARUDO</name>
<sequence>MNEVYEGRLVRICYEKALWESSTLKFMSSQDITKCFGMRQGQSDRQGFMGHQTAFWMIDSSPCSGVDPLGAPAANHLSKR</sequence>